<sequence>MGAYTYHAPSFWYADPPLDFVPFASFSKILNDRFATIDKLLDFDEQKASEEASKYEKDGLAIELLVRRWNKDNHTFIFFFREVTMTLEDVVELTLLPLFGENNPDFCESMSDMDKNEVAYLLIELGKVASSASPELFVWCRYYLQEEDLRLEKKRSAFVLTWLSLTFGCHPDGRVMNHFAAMAVKIAKGSSFALAPFFLGNLYHYLDLLVSDKIEASVYNWFGKKLTGKKAFQEVMDMEEEFCWRLYTKVRSRNVKFVRVLALPSLARGKCEEKEILATAADNFATCFVASGLPY</sequence>
<evidence type="ECO:0000313" key="2">
    <source>
        <dbReference type="EMBL" id="OMO91158.1"/>
    </source>
</evidence>
<protein>
    <recommendedName>
        <fullName evidence="1">Aminotransferase-like plant mobile domain-containing protein</fullName>
    </recommendedName>
</protein>
<evidence type="ECO:0000259" key="1">
    <source>
        <dbReference type="Pfam" id="PF10536"/>
    </source>
</evidence>
<comment type="caution">
    <text evidence="2">The sequence shown here is derived from an EMBL/GenBank/DDBJ whole genome shotgun (WGS) entry which is preliminary data.</text>
</comment>
<gene>
    <name evidence="2" type="ORF">CCACVL1_07207</name>
</gene>
<dbReference type="Gramene" id="OMO91158">
    <property type="protein sequence ID" value="OMO91158"/>
    <property type="gene ID" value="CCACVL1_07207"/>
</dbReference>
<dbReference type="STRING" id="210143.A0A1R3J8J6"/>
<dbReference type="EMBL" id="AWWV01008356">
    <property type="protein sequence ID" value="OMO91158.1"/>
    <property type="molecule type" value="Genomic_DNA"/>
</dbReference>
<name>A0A1R3J8J6_COCAP</name>
<dbReference type="Pfam" id="PF10536">
    <property type="entry name" value="PMD"/>
    <property type="match status" value="1"/>
</dbReference>
<keyword evidence="3" id="KW-1185">Reference proteome</keyword>
<accession>A0A1R3J8J6</accession>
<organism evidence="2 3">
    <name type="scientific">Corchorus capsularis</name>
    <name type="common">Jute</name>
    <dbReference type="NCBI Taxonomy" id="210143"/>
    <lineage>
        <taxon>Eukaryota</taxon>
        <taxon>Viridiplantae</taxon>
        <taxon>Streptophyta</taxon>
        <taxon>Embryophyta</taxon>
        <taxon>Tracheophyta</taxon>
        <taxon>Spermatophyta</taxon>
        <taxon>Magnoliopsida</taxon>
        <taxon>eudicotyledons</taxon>
        <taxon>Gunneridae</taxon>
        <taxon>Pentapetalae</taxon>
        <taxon>rosids</taxon>
        <taxon>malvids</taxon>
        <taxon>Malvales</taxon>
        <taxon>Malvaceae</taxon>
        <taxon>Grewioideae</taxon>
        <taxon>Apeibeae</taxon>
        <taxon>Corchorus</taxon>
    </lineage>
</organism>
<dbReference type="AlphaFoldDB" id="A0A1R3J8J6"/>
<dbReference type="Proteomes" id="UP000188268">
    <property type="component" value="Unassembled WGS sequence"/>
</dbReference>
<dbReference type="InterPro" id="IPR044824">
    <property type="entry name" value="MAIN-like"/>
</dbReference>
<dbReference type="PANTHER" id="PTHR46033">
    <property type="entry name" value="PROTEIN MAIN-LIKE 2"/>
    <property type="match status" value="1"/>
</dbReference>
<dbReference type="PANTHER" id="PTHR46033:SF40">
    <property type="entry name" value="EXPRESSED PROTEIN"/>
    <property type="match status" value="1"/>
</dbReference>
<evidence type="ECO:0000313" key="3">
    <source>
        <dbReference type="Proteomes" id="UP000188268"/>
    </source>
</evidence>
<dbReference type="OrthoDB" id="1194658at2759"/>
<reference evidence="2 3" key="1">
    <citation type="submission" date="2013-09" db="EMBL/GenBank/DDBJ databases">
        <title>Corchorus capsularis genome sequencing.</title>
        <authorList>
            <person name="Alam M."/>
            <person name="Haque M.S."/>
            <person name="Islam M.S."/>
            <person name="Emdad E.M."/>
            <person name="Islam M.M."/>
            <person name="Ahmed B."/>
            <person name="Halim A."/>
            <person name="Hossen Q.M.M."/>
            <person name="Hossain M.Z."/>
            <person name="Ahmed R."/>
            <person name="Khan M.M."/>
            <person name="Islam R."/>
            <person name="Rashid M.M."/>
            <person name="Khan S.A."/>
            <person name="Rahman M.S."/>
            <person name="Alam M."/>
        </authorList>
    </citation>
    <scope>NUCLEOTIDE SEQUENCE [LARGE SCALE GENOMIC DNA]</scope>
    <source>
        <strain evidence="3">cv. CVL-1</strain>
        <tissue evidence="2">Whole seedling</tissue>
    </source>
</reference>
<feature type="domain" description="Aminotransferase-like plant mobile" evidence="1">
    <location>
        <begin position="54"/>
        <end position="211"/>
    </location>
</feature>
<dbReference type="InterPro" id="IPR019557">
    <property type="entry name" value="AminoTfrase-like_pln_mobile"/>
</dbReference>
<dbReference type="GO" id="GO:0010073">
    <property type="term" value="P:meristem maintenance"/>
    <property type="evidence" value="ECO:0007669"/>
    <property type="project" value="InterPro"/>
</dbReference>
<proteinExistence type="predicted"/>